<gene>
    <name evidence="2" type="ORF">BDZ85DRAFT_298406</name>
</gene>
<evidence type="ECO:0000256" key="1">
    <source>
        <dbReference type="SAM" id="MobiDB-lite"/>
    </source>
</evidence>
<feature type="compositionally biased region" description="Low complexity" evidence="1">
    <location>
        <begin position="242"/>
        <end position="265"/>
    </location>
</feature>
<sequence length="398" mass="42938">MPLDARTVDHDGTAISEFYEMQFHSRGATHPTEKKLAFYHNNANMSSTRMSLPTENCFDKLFPCSTLLSSIPTPTATAACNVPNPILKPFNGELPGYQWPIAKSIKGFVCITPPRGDYSSSSRLKNCCSKPLISVTNTTKPDDISYPATCVSWCLVNATSALPPVPKDNEFPADDLFKCMNPDPADWKMENGYVYSDQDSELLCDWVNDPKGKEEWQSKYDERLDLLRQADETMSGKWIKPTDASSLTNSSSSDNSTTSTTETWSSRLPFATAPLDATGSVFASTTRTAAAGSPTGAASSLAFVLSPRHCAFHESPSIPIDAEWHGSPLTPGQSGALLPSTAPVDVSQEYSLLISQGILTVFARPAGLVLITRPLGGFGPDGPVVGTLLRIISGWGSR</sequence>
<evidence type="ECO:0000313" key="3">
    <source>
        <dbReference type="Proteomes" id="UP000799538"/>
    </source>
</evidence>
<dbReference type="AlphaFoldDB" id="A0A6A6G264"/>
<keyword evidence="3" id="KW-1185">Reference proteome</keyword>
<protein>
    <submittedName>
        <fullName evidence="2">Uncharacterized protein</fullName>
    </submittedName>
</protein>
<dbReference type="OrthoDB" id="3944544at2759"/>
<feature type="region of interest" description="Disordered" evidence="1">
    <location>
        <begin position="237"/>
        <end position="265"/>
    </location>
</feature>
<dbReference type="EMBL" id="ML992514">
    <property type="protein sequence ID" value="KAF2219826.1"/>
    <property type="molecule type" value="Genomic_DNA"/>
</dbReference>
<proteinExistence type="predicted"/>
<dbReference type="Proteomes" id="UP000799538">
    <property type="component" value="Unassembled WGS sequence"/>
</dbReference>
<reference evidence="3" key="1">
    <citation type="journal article" date="2020" name="Stud. Mycol.">
        <title>101 Dothideomycetes genomes: A test case for predicting lifestyles and emergence of pathogens.</title>
        <authorList>
            <person name="Haridas S."/>
            <person name="Albert R."/>
            <person name="Binder M."/>
            <person name="Bloem J."/>
            <person name="LaButti K."/>
            <person name="Salamov A."/>
            <person name="Andreopoulos B."/>
            <person name="Baker S."/>
            <person name="Barry K."/>
            <person name="Bills G."/>
            <person name="Bluhm B."/>
            <person name="Cannon C."/>
            <person name="Castanera R."/>
            <person name="Culley D."/>
            <person name="Daum C."/>
            <person name="Ezra D."/>
            <person name="Gonzalez J."/>
            <person name="Henrissat B."/>
            <person name="Kuo A."/>
            <person name="Liang C."/>
            <person name="Lipzen A."/>
            <person name="Lutzoni F."/>
            <person name="Magnuson J."/>
            <person name="Mondo S."/>
            <person name="Nolan M."/>
            <person name="Ohm R."/>
            <person name="Pangilinan J."/>
            <person name="Park H.-J."/>
            <person name="Ramirez L."/>
            <person name="Alfaro M."/>
            <person name="Sun H."/>
            <person name="Tritt A."/>
            <person name="Yoshinaga Y."/>
            <person name="Zwiers L.-H."/>
            <person name="Turgeon B."/>
            <person name="Goodwin S."/>
            <person name="Spatafora J."/>
            <person name="Crous P."/>
            <person name="Grigoriev I."/>
        </authorList>
    </citation>
    <scope>NUCLEOTIDE SEQUENCE [LARGE SCALE GENOMIC DNA]</scope>
    <source>
        <strain evidence="3">CECT 20119</strain>
    </source>
</reference>
<accession>A0A6A6G264</accession>
<name>A0A6A6G264_9PEZI</name>
<evidence type="ECO:0000313" key="2">
    <source>
        <dbReference type="EMBL" id="KAF2219826.1"/>
    </source>
</evidence>
<organism evidence="2 3">
    <name type="scientific">Elsinoe ampelina</name>
    <dbReference type="NCBI Taxonomy" id="302913"/>
    <lineage>
        <taxon>Eukaryota</taxon>
        <taxon>Fungi</taxon>
        <taxon>Dikarya</taxon>
        <taxon>Ascomycota</taxon>
        <taxon>Pezizomycotina</taxon>
        <taxon>Dothideomycetes</taxon>
        <taxon>Dothideomycetidae</taxon>
        <taxon>Myriangiales</taxon>
        <taxon>Elsinoaceae</taxon>
        <taxon>Elsinoe</taxon>
    </lineage>
</organism>